<feature type="region of interest" description="Disordered" evidence="1">
    <location>
        <begin position="1"/>
        <end position="20"/>
    </location>
</feature>
<dbReference type="AlphaFoldDB" id="A0A401GZP3"/>
<sequence length="108" mass="11554">MGWFSDDSSQADAYNQVTTGNKPEVSHELLAAAASFAAAKSYEDHVAKNGHPTSHAEAKELLAALSGGFIDRLVETKGFDLVDKEKAKRQAKEQAQEALANSGQYSQA</sequence>
<dbReference type="Pfam" id="PF12585">
    <property type="entry name" value="DUF3759"/>
    <property type="match status" value="1"/>
</dbReference>
<comment type="caution">
    <text evidence="2">The sequence shown here is derived from an EMBL/GenBank/DDBJ whole genome shotgun (WGS) entry which is preliminary data.</text>
</comment>
<dbReference type="EMBL" id="BFAD01000011">
    <property type="protein sequence ID" value="GBE87633.1"/>
    <property type="molecule type" value="Genomic_DNA"/>
</dbReference>
<proteinExistence type="predicted"/>
<keyword evidence="3" id="KW-1185">Reference proteome</keyword>
<dbReference type="InterPro" id="IPR022234">
    <property type="entry name" value="DUF3759"/>
</dbReference>
<evidence type="ECO:0000313" key="3">
    <source>
        <dbReference type="Proteomes" id="UP000287166"/>
    </source>
</evidence>
<organism evidence="2 3">
    <name type="scientific">Sparassis crispa</name>
    <dbReference type="NCBI Taxonomy" id="139825"/>
    <lineage>
        <taxon>Eukaryota</taxon>
        <taxon>Fungi</taxon>
        <taxon>Dikarya</taxon>
        <taxon>Basidiomycota</taxon>
        <taxon>Agaricomycotina</taxon>
        <taxon>Agaricomycetes</taxon>
        <taxon>Polyporales</taxon>
        <taxon>Sparassidaceae</taxon>
        <taxon>Sparassis</taxon>
    </lineage>
</organism>
<dbReference type="Proteomes" id="UP000287166">
    <property type="component" value="Unassembled WGS sequence"/>
</dbReference>
<name>A0A401GZP3_9APHY</name>
<dbReference type="STRING" id="139825.A0A401GZP3"/>
<accession>A0A401GZP3</accession>
<protein>
    <submittedName>
        <fullName evidence="2">Uncharacterized protein</fullName>
    </submittedName>
</protein>
<dbReference type="PANTHER" id="PTHR37450:SF1">
    <property type="entry name" value="CIPC PROTEIN"/>
    <property type="match status" value="1"/>
</dbReference>
<dbReference type="PANTHER" id="PTHR37450">
    <property type="entry name" value="CIPC PROTEIN"/>
    <property type="match status" value="1"/>
</dbReference>
<dbReference type="InParanoid" id="A0A401GZP3"/>
<dbReference type="GeneID" id="38784550"/>
<evidence type="ECO:0000256" key="1">
    <source>
        <dbReference type="SAM" id="MobiDB-lite"/>
    </source>
</evidence>
<dbReference type="RefSeq" id="XP_027618546.1">
    <property type="nucleotide sequence ID" value="XM_027762745.1"/>
</dbReference>
<evidence type="ECO:0000313" key="2">
    <source>
        <dbReference type="EMBL" id="GBE87633.1"/>
    </source>
</evidence>
<reference evidence="2 3" key="1">
    <citation type="journal article" date="2018" name="Sci. Rep.">
        <title>Genome sequence of the cauliflower mushroom Sparassis crispa (Hanabiratake) and its association with beneficial usage.</title>
        <authorList>
            <person name="Kiyama R."/>
            <person name="Furutani Y."/>
            <person name="Kawaguchi K."/>
            <person name="Nakanishi T."/>
        </authorList>
    </citation>
    <scope>NUCLEOTIDE SEQUENCE [LARGE SCALE GENOMIC DNA]</scope>
</reference>
<dbReference type="OrthoDB" id="9895617at2759"/>
<gene>
    <name evidence="2" type="ORF">SCP_1103100</name>
</gene>